<dbReference type="AlphaFoldDB" id="A0A6H0ZVY2"/>
<dbReference type="SUPFAM" id="SSF54665">
    <property type="entry name" value="CO dehydrogenase molybdoprotein N-domain-like"/>
    <property type="match status" value="1"/>
</dbReference>
<dbReference type="InterPro" id="IPR049648">
    <property type="entry name" value="PaoC-like"/>
</dbReference>
<dbReference type="NCBIfam" id="NF041671">
    <property type="entry name" value="peri_hyde_PaoC"/>
    <property type="match status" value="1"/>
</dbReference>
<reference evidence="2 3" key="1">
    <citation type="submission" date="2020-04" db="EMBL/GenBank/DDBJ databases">
        <title>FDA dAtabase for Regulatory Grade micrObial Sequences (FDA-ARGOS): Supporting development and validation of Infectious Disease Dx tests.</title>
        <authorList>
            <person name="Sciortino C."/>
            <person name="Tallon L."/>
            <person name="Sadzewicz L."/>
            <person name="Vavikolanu K."/>
            <person name="Mehta A."/>
            <person name="Aluvathingal J."/>
            <person name="Nadendla S."/>
            <person name="Nandy P."/>
            <person name="Geyer C."/>
            <person name="Yan Y."/>
            <person name="Sichtig H."/>
        </authorList>
    </citation>
    <scope>NUCLEOTIDE SEQUENCE [LARGE SCALE GENOMIC DNA]</scope>
    <source>
        <strain evidence="2 3">FDAARGOS_633</strain>
    </source>
</reference>
<dbReference type="EMBL" id="CP050899">
    <property type="protein sequence ID" value="QIX23940.1"/>
    <property type="molecule type" value="Genomic_DNA"/>
</dbReference>
<dbReference type="PANTHER" id="PTHR11908:SF123">
    <property type="entry name" value="ALDEHYDE OXIDOREDUCTASE MOLYBDENUM-BINDING SUBUNIT PAOC"/>
    <property type="match status" value="1"/>
</dbReference>
<dbReference type="InterPro" id="IPR037165">
    <property type="entry name" value="AldOxase/xan_DH_Mopterin-bd_sf"/>
</dbReference>
<dbReference type="InterPro" id="IPR000674">
    <property type="entry name" value="Ald_Oxase/Xan_DH_a/b"/>
</dbReference>
<evidence type="ECO:0000313" key="2">
    <source>
        <dbReference type="EMBL" id="QIX23940.1"/>
    </source>
</evidence>
<name>A0A6H0ZVY2_9HYPH</name>
<evidence type="ECO:0000259" key="1">
    <source>
        <dbReference type="SMART" id="SM01008"/>
    </source>
</evidence>
<evidence type="ECO:0000313" key="3">
    <source>
        <dbReference type="Proteomes" id="UP000500870"/>
    </source>
</evidence>
<dbReference type="InterPro" id="IPR046867">
    <property type="entry name" value="AldOxase/xan_DH_MoCoBD2"/>
</dbReference>
<dbReference type="InterPro" id="IPR008274">
    <property type="entry name" value="AldOxase/xan_DH_MoCoBD1"/>
</dbReference>
<accession>A0A6H0ZVY2</accession>
<gene>
    <name evidence="2" type="ORF">FOB41_22640</name>
</gene>
<dbReference type="SUPFAM" id="SSF56003">
    <property type="entry name" value="Molybdenum cofactor-binding domain"/>
    <property type="match status" value="1"/>
</dbReference>
<dbReference type="Proteomes" id="UP000500870">
    <property type="component" value="Chromosome 3"/>
</dbReference>
<dbReference type="GO" id="GO:0016491">
    <property type="term" value="F:oxidoreductase activity"/>
    <property type="evidence" value="ECO:0007669"/>
    <property type="project" value="InterPro"/>
</dbReference>
<dbReference type="Gene3D" id="3.30.365.10">
    <property type="entry name" value="Aldehyde oxidase/xanthine dehydrogenase, molybdopterin binding domain"/>
    <property type="match status" value="4"/>
</dbReference>
<dbReference type="RefSeq" id="WP_044459029.1">
    <property type="nucleotide sequence ID" value="NZ_CP050899.1"/>
</dbReference>
<dbReference type="SMART" id="SM01008">
    <property type="entry name" value="Ald_Xan_dh_C"/>
    <property type="match status" value="1"/>
</dbReference>
<dbReference type="Pfam" id="PF02738">
    <property type="entry name" value="MoCoBD_1"/>
    <property type="match status" value="1"/>
</dbReference>
<dbReference type="Pfam" id="PF01315">
    <property type="entry name" value="Ald_Xan_dh_C"/>
    <property type="match status" value="1"/>
</dbReference>
<proteinExistence type="predicted"/>
<dbReference type="InterPro" id="IPR016208">
    <property type="entry name" value="Ald_Oxase/xanthine_DH-like"/>
</dbReference>
<dbReference type="Gene3D" id="3.90.1170.50">
    <property type="entry name" value="Aldehyde oxidase/xanthine dehydrogenase, a/b hammerhead"/>
    <property type="match status" value="1"/>
</dbReference>
<dbReference type="PANTHER" id="PTHR11908">
    <property type="entry name" value="XANTHINE DEHYDROGENASE"/>
    <property type="match status" value="1"/>
</dbReference>
<dbReference type="Pfam" id="PF20256">
    <property type="entry name" value="MoCoBD_2"/>
    <property type="match status" value="1"/>
</dbReference>
<sequence length="734" mass="78584">MKFDTPATTNPIDQLKIVGQPVHRIDGELKTTGRAMYAYEWHDPNLAYAYGYPVGSTIAKGRIISMNIEAAERAPGVLAVVTTLDVGKIEKGKYNTAILFGGDEIQHYHQAIAVIVAETFEQARAAAALVKVDYAEEQGSYDLAEAMGSAVKPKDAGGAPPDTAVGDFEGAFKSAEVTLDETYTTPDQSHSMMEPHASIAAWDGDELTVWTSSQMIDWWRSDLATTLGVDKEKIHLMSPFIGGGFGGKLFLRADAVLAAFGAKAARRPVKVALPRPFLVNNTTHRPATIQRIRIGAARDGKITAIAHESWSGDQPDGQLETAAMQTRLLYAGENRMTAMRLATLHLPEGNAMRAPGEAPGLMALEIAIDEMAEKLGMDPVQFRILNDTQVDPEKPERPFSHRDLVGCLKLGAERFGWPGQAQPGSRREGNWMIGSGVAAAFRNNLLVPSGARVRLDKEGVVTVETDMTDIGTGSYTIIAQTAAEMMGLPIDKVAVQLGDSRFPVSAGSGGQFGANCSTSGVYAACVKLRDAIVKKLGFNEQDVVFEDGQVRSGSRSVPLAEVAGSEGLVAEDTVEWEKLSDSHQQSTFGAHFVEVGVDLATGETRIRRMLAVCAAGRILNPITARSQVIGAMTMGAGLALSEELAVDTRRGFFVNHDLAGYEVPVHADIPYQEVVFMDETDPVSSPMKAKGIGELGLCGVSAAIANAIHNATGIRLRHYPMTLDKLIGGLPDVA</sequence>
<protein>
    <submittedName>
        <fullName evidence="2">Xanthine dehydrogenase family protein molybdopterin-binding subunit</fullName>
    </submittedName>
</protein>
<dbReference type="GO" id="GO:0005506">
    <property type="term" value="F:iron ion binding"/>
    <property type="evidence" value="ECO:0007669"/>
    <property type="project" value="InterPro"/>
</dbReference>
<dbReference type="InterPro" id="IPR036856">
    <property type="entry name" value="Ald_Oxase/Xan_DH_a/b_sf"/>
</dbReference>
<organism evidence="2 3">
    <name type="scientific">Agrobacterium pusense</name>
    <dbReference type="NCBI Taxonomy" id="648995"/>
    <lineage>
        <taxon>Bacteria</taxon>
        <taxon>Pseudomonadati</taxon>
        <taxon>Pseudomonadota</taxon>
        <taxon>Alphaproteobacteria</taxon>
        <taxon>Hyphomicrobiales</taxon>
        <taxon>Rhizobiaceae</taxon>
        <taxon>Rhizobium/Agrobacterium group</taxon>
        <taxon>Agrobacterium</taxon>
    </lineage>
</organism>
<feature type="domain" description="Aldehyde oxidase/xanthine dehydrogenase a/b hammerhead" evidence="1">
    <location>
        <begin position="32"/>
        <end position="138"/>
    </location>
</feature>